<reference evidence="2 3" key="1">
    <citation type="submission" date="2020-08" db="EMBL/GenBank/DDBJ databases">
        <title>Putative novel bacterial strains isolated from necrotic wheat leaf tissues caused by Xanthomonas translucens.</title>
        <authorList>
            <person name="Tambong J.T."/>
        </authorList>
    </citation>
    <scope>NUCLEOTIDE SEQUENCE [LARGE SCALE GENOMIC DNA]</scope>
    <source>
        <strain evidence="2 3">DOAB 1069</strain>
    </source>
</reference>
<gene>
    <name evidence="2" type="ORF">H8S59_17280</name>
</gene>
<keyword evidence="3" id="KW-1185">Reference proteome</keyword>
<evidence type="ECO:0000313" key="2">
    <source>
        <dbReference type="EMBL" id="MBC3951524.1"/>
    </source>
</evidence>
<dbReference type="RefSeq" id="WP_187522218.1">
    <property type="nucleotide sequence ID" value="NZ_JACONW010000086.1"/>
</dbReference>
<evidence type="ECO:0000259" key="1">
    <source>
        <dbReference type="Pfam" id="PF07791"/>
    </source>
</evidence>
<name>A0ABR7B2Z5_9PSED</name>
<dbReference type="Proteomes" id="UP000651852">
    <property type="component" value="Unassembled WGS sequence"/>
</dbReference>
<sequence>MARTSILKISQSYPERYWFKHTILTGQDSISLKTGVEITEALKIEFSLTSKVSVDALLKYDFFFSSGPNFISPRFHQLLLKANVSGVQFLDADVRVAGNKYEGYKVFNVTSKHSVFDKEKSKSQPLLSYLPEGPQIYTEIVLRDDVDLVVDVFRAEEDFTTVLVSARVRELCELNKVRGLQFIDRLSRT</sequence>
<dbReference type="InterPro" id="IPR012433">
    <property type="entry name" value="Imm11"/>
</dbReference>
<feature type="domain" description="Immunity MXAN-0049 protein" evidence="1">
    <location>
        <begin position="62"/>
        <end position="184"/>
    </location>
</feature>
<proteinExistence type="predicted"/>
<evidence type="ECO:0000313" key="3">
    <source>
        <dbReference type="Proteomes" id="UP000651852"/>
    </source>
</evidence>
<comment type="caution">
    <text evidence="2">The sequence shown here is derived from an EMBL/GenBank/DDBJ whole genome shotgun (WGS) entry which is preliminary data.</text>
</comment>
<dbReference type="EMBL" id="JACONW010000086">
    <property type="protein sequence ID" value="MBC3951524.1"/>
    <property type="molecule type" value="Genomic_DNA"/>
</dbReference>
<dbReference type="Pfam" id="PF07791">
    <property type="entry name" value="Imm11"/>
    <property type="match status" value="1"/>
</dbReference>
<accession>A0ABR7B2Z5</accession>
<protein>
    <recommendedName>
        <fullName evidence="1">Immunity MXAN-0049 protein domain-containing protein</fullName>
    </recommendedName>
</protein>
<organism evidence="2 3">
    <name type="scientific">Pseudomonas folii</name>
    <dbReference type="NCBI Taxonomy" id="2762593"/>
    <lineage>
        <taxon>Bacteria</taxon>
        <taxon>Pseudomonadati</taxon>
        <taxon>Pseudomonadota</taxon>
        <taxon>Gammaproteobacteria</taxon>
        <taxon>Pseudomonadales</taxon>
        <taxon>Pseudomonadaceae</taxon>
        <taxon>Pseudomonas</taxon>
    </lineage>
</organism>